<evidence type="ECO:0000313" key="1">
    <source>
        <dbReference type="EMBL" id="MBV7267541.1"/>
    </source>
</evidence>
<dbReference type="EMBL" id="JAGSPB010000004">
    <property type="protein sequence ID" value="MBV7267541.1"/>
    <property type="molecule type" value="Genomic_DNA"/>
</dbReference>
<accession>A0ABS6SR71</accession>
<keyword evidence="2" id="KW-1185">Reference proteome</keyword>
<organism evidence="1 2">
    <name type="scientific">Erythrobacter ani</name>
    <dbReference type="NCBI Taxonomy" id="2827235"/>
    <lineage>
        <taxon>Bacteria</taxon>
        <taxon>Pseudomonadati</taxon>
        <taxon>Pseudomonadota</taxon>
        <taxon>Alphaproteobacteria</taxon>
        <taxon>Sphingomonadales</taxon>
        <taxon>Erythrobacteraceae</taxon>
        <taxon>Erythrobacter/Porphyrobacter group</taxon>
        <taxon>Erythrobacter</taxon>
    </lineage>
</organism>
<comment type="caution">
    <text evidence="1">The sequence shown here is derived from an EMBL/GenBank/DDBJ whole genome shotgun (WGS) entry which is preliminary data.</text>
</comment>
<dbReference type="RefSeq" id="WP_218318078.1">
    <property type="nucleotide sequence ID" value="NZ_JAGSPB010000004.1"/>
</dbReference>
<reference evidence="1 2" key="1">
    <citation type="submission" date="2021-04" db="EMBL/GenBank/DDBJ databases">
        <authorList>
            <person name="Pira H."/>
            <person name="Risdian C."/>
            <person name="Wink J."/>
        </authorList>
    </citation>
    <scope>NUCLEOTIDE SEQUENCE [LARGE SCALE GENOMIC DNA]</scope>
    <source>
        <strain evidence="1 2">WH131</strain>
    </source>
</reference>
<protein>
    <submittedName>
        <fullName evidence="1">Uncharacterized protein</fullName>
    </submittedName>
</protein>
<proteinExistence type="predicted"/>
<evidence type="ECO:0000313" key="2">
    <source>
        <dbReference type="Proteomes" id="UP000699975"/>
    </source>
</evidence>
<name>A0ABS6SR71_9SPHN</name>
<gene>
    <name evidence="1" type="ORF">KCG45_15245</name>
</gene>
<sequence length="118" mass="13116">MALLYDPMFKFGKHFPIRQRKGLAKKNAIIAACCIAAERLGLEPEIELFDPLICAANSAERSDFFAAINFIYSQGVLEHLKIMIAGVLGTTVPVSAPVLRVKYWSGSRQKKGLAHRRI</sequence>
<dbReference type="Proteomes" id="UP000699975">
    <property type="component" value="Unassembled WGS sequence"/>
</dbReference>